<evidence type="ECO:0000313" key="2">
    <source>
        <dbReference type="EMBL" id="KAF4304921.1"/>
    </source>
</evidence>
<feature type="compositionally biased region" description="Basic and acidic residues" evidence="1">
    <location>
        <begin position="110"/>
        <end position="124"/>
    </location>
</feature>
<dbReference type="Proteomes" id="UP000572817">
    <property type="component" value="Unassembled WGS sequence"/>
</dbReference>
<proteinExistence type="predicted"/>
<feature type="compositionally biased region" description="Low complexity" evidence="1">
    <location>
        <begin position="67"/>
        <end position="82"/>
    </location>
</feature>
<organism evidence="2 3">
    <name type="scientific">Botryosphaeria dothidea</name>
    <dbReference type="NCBI Taxonomy" id="55169"/>
    <lineage>
        <taxon>Eukaryota</taxon>
        <taxon>Fungi</taxon>
        <taxon>Dikarya</taxon>
        <taxon>Ascomycota</taxon>
        <taxon>Pezizomycotina</taxon>
        <taxon>Dothideomycetes</taxon>
        <taxon>Dothideomycetes incertae sedis</taxon>
        <taxon>Botryosphaeriales</taxon>
        <taxon>Botryosphaeriaceae</taxon>
        <taxon>Botryosphaeria</taxon>
    </lineage>
</organism>
<dbReference type="OrthoDB" id="10655800at2759"/>
<feature type="region of interest" description="Disordered" evidence="1">
    <location>
        <begin position="67"/>
        <end position="138"/>
    </location>
</feature>
<evidence type="ECO:0000256" key="1">
    <source>
        <dbReference type="SAM" id="MobiDB-lite"/>
    </source>
</evidence>
<evidence type="ECO:0000313" key="3">
    <source>
        <dbReference type="Proteomes" id="UP000572817"/>
    </source>
</evidence>
<dbReference type="AlphaFoldDB" id="A0A8H4IPL7"/>
<dbReference type="EMBL" id="WWBZ02000040">
    <property type="protein sequence ID" value="KAF4304921.1"/>
    <property type="molecule type" value="Genomic_DNA"/>
</dbReference>
<keyword evidence="3" id="KW-1185">Reference proteome</keyword>
<reference evidence="2" key="1">
    <citation type="submission" date="2020-04" db="EMBL/GenBank/DDBJ databases">
        <title>Genome Assembly and Annotation of Botryosphaeria dothidea sdau 11-99, a Latent Pathogen of Apple Fruit Ring Rot in China.</title>
        <authorList>
            <person name="Yu C."/>
            <person name="Diao Y."/>
            <person name="Lu Q."/>
            <person name="Zhao J."/>
            <person name="Cui S."/>
            <person name="Peng C."/>
            <person name="He B."/>
            <person name="Liu H."/>
        </authorList>
    </citation>
    <scope>NUCLEOTIDE SEQUENCE [LARGE SCALE GENOMIC DNA]</scope>
    <source>
        <strain evidence="2">Sdau11-99</strain>
    </source>
</reference>
<feature type="region of interest" description="Disordered" evidence="1">
    <location>
        <begin position="1"/>
        <end position="31"/>
    </location>
</feature>
<feature type="compositionally biased region" description="Basic and acidic residues" evidence="1">
    <location>
        <begin position="1"/>
        <end position="13"/>
    </location>
</feature>
<protein>
    <submittedName>
        <fullName evidence="2">Uncharacterized protein</fullName>
    </submittedName>
</protein>
<sequence length="225" mass="24593">MNEKQRHVLEEHQLRHRRAADQPAAAPGNDDGIIEALRGTFLAIPGSYEKVVQLVLSMELEMSKSTTAASASPAVTVTAPSSPQQPSSERASSTSAGTHTSQRAAYASAQDHDDSHAQAKDTRQENTATPSPKPYRFPEHFMRDTIETANFIRAEKYGNLRLPGEETRGYAAFQPGLTQALKLKPKDAKIKCFEMLEAAVEGIVDVMVLMDVLETTQGWQTAAKD</sequence>
<accession>A0A8H4IPL7</accession>
<feature type="compositionally biased region" description="Polar residues" evidence="1">
    <location>
        <begin position="84"/>
        <end position="103"/>
    </location>
</feature>
<gene>
    <name evidence="2" type="ORF">GTA08_BOTSDO06469</name>
</gene>
<comment type="caution">
    <text evidence="2">The sequence shown here is derived from an EMBL/GenBank/DDBJ whole genome shotgun (WGS) entry which is preliminary data.</text>
</comment>
<name>A0A8H4IPL7_9PEZI</name>